<dbReference type="RefSeq" id="WP_261756967.1">
    <property type="nucleotide sequence ID" value="NZ_CP104562.2"/>
</dbReference>
<keyword evidence="3" id="KW-1185">Reference proteome</keyword>
<evidence type="ECO:0000256" key="1">
    <source>
        <dbReference type="SAM" id="MobiDB-lite"/>
    </source>
</evidence>
<organism evidence="2 3">
    <name type="scientific">Roseateles amylovorans</name>
    <dbReference type="NCBI Taxonomy" id="2978473"/>
    <lineage>
        <taxon>Bacteria</taxon>
        <taxon>Pseudomonadati</taxon>
        <taxon>Pseudomonadota</taxon>
        <taxon>Betaproteobacteria</taxon>
        <taxon>Burkholderiales</taxon>
        <taxon>Sphaerotilaceae</taxon>
        <taxon>Roseateles</taxon>
    </lineage>
</organism>
<reference evidence="2" key="1">
    <citation type="submission" date="2022-10" db="EMBL/GenBank/DDBJ databases">
        <title>Characterization and whole genome sequencing of a new Roseateles species, isolated from fresh water.</title>
        <authorList>
            <person name="Guliayeva D.Y."/>
            <person name="Akhremchuk A.E."/>
            <person name="Sikolenko M.A."/>
            <person name="Valentovich L.N."/>
            <person name="Sidarenka A.V."/>
        </authorList>
    </citation>
    <scope>NUCLEOTIDE SEQUENCE</scope>
    <source>
        <strain evidence="2">BIM B-1768</strain>
    </source>
</reference>
<dbReference type="Proteomes" id="UP001064933">
    <property type="component" value="Chromosome"/>
</dbReference>
<evidence type="ECO:0000313" key="2">
    <source>
        <dbReference type="EMBL" id="UXH77225.1"/>
    </source>
</evidence>
<protein>
    <submittedName>
        <fullName evidence="2">Bacteriocin</fullName>
    </submittedName>
</protein>
<gene>
    <name evidence="2" type="ORF">N4261_19740</name>
</gene>
<feature type="region of interest" description="Disordered" evidence="1">
    <location>
        <begin position="1"/>
        <end position="46"/>
    </location>
</feature>
<evidence type="ECO:0000313" key="3">
    <source>
        <dbReference type="Proteomes" id="UP001064933"/>
    </source>
</evidence>
<dbReference type="EMBL" id="CP104562">
    <property type="protein sequence ID" value="UXH77225.1"/>
    <property type="molecule type" value="Genomic_DNA"/>
</dbReference>
<proteinExistence type="predicted"/>
<name>A0ABY6B1M7_9BURK</name>
<feature type="region of interest" description="Disordered" evidence="1">
    <location>
        <begin position="95"/>
        <end position="116"/>
    </location>
</feature>
<sequence length="116" mass="10915">MNASTPSAPTDKDLAEQARPGHGVPSQDPSPGAQYPLKPEEAERERNSVLAGGGVIVGVAAGAALGGAIAGPVGVVVGGTVGGVAGAVGGVAAGPMVNPDEGGDDKLPAEKPSSAA</sequence>
<accession>A0ABY6B1M7</accession>